<reference evidence="3 4" key="1">
    <citation type="submission" date="2024-06" db="EMBL/GenBank/DDBJ databases">
        <title>Pontibacter populi HYL7-15.</title>
        <authorList>
            <person name="Kim M.K."/>
        </authorList>
    </citation>
    <scope>NUCLEOTIDE SEQUENCE [LARGE SCALE GENOMIC DNA]</scope>
    <source>
        <strain evidence="3 4">HYL7-15</strain>
    </source>
</reference>
<proteinExistence type="predicted"/>
<dbReference type="Proteomes" id="UP001476807">
    <property type="component" value="Unassembled WGS sequence"/>
</dbReference>
<comment type="caution">
    <text evidence="3">The sequence shown here is derived from an EMBL/GenBank/DDBJ whole genome shotgun (WGS) entry which is preliminary data.</text>
</comment>
<dbReference type="PANTHER" id="PTHR43265">
    <property type="entry name" value="ESTERASE ESTD"/>
    <property type="match status" value="1"/>
</dbReference>
<dbReference type="InterPro" id="IPR053145">
    <property type="entry name" value="AB_hydrolase_Est10"/>
</dbReference>
<dbReference type="GO" id="GO:0016787">
    <property type="term" value="F:hydrolase activity"/>
    <property type="evidence" value="ECO:0007669"/>
    <property type="project" value="UniProtKB-KW"/>
</dbReference>
<sequence>MRKHLLFLLITLLTAATCYAQQPAQTIAGSWNGSLAIGGTKLRLVFNITANPDGSLIATMDSPDQGAKGIPVTTAKLVQDSLYLDIKAIGGSYAGKVTGPETIDGHLKQAGQTMHIPLTKGEVAEVKRPQHPVKPYPYQETEVTIENKAAGITLAGTLTIPKGKTKAPAVVLLTGSGPQDRDQTILGHKPFLVLADYLTRQGFAVLRLDDRGVGKSGGNFATATTEDFASDAAAAFAYLKNFEGIDGKKVGLLGHSEGALVAAKVAAKHPETAFVVLLAGSAVPGTELLLAQNEALFKTAGMPEPQLQKYLQLRKAQFTVAATEPDIFKASQTIKQLEQEAKAKLTVEEQKQMGLTPQSEQTIVAQLSSPWMRYFLGYNPALTLQKLKMPVLALNGTKDLQVPYQQNLPATEKALKAAGNKKYTIKEMPNLNHHFQTASTGMVNEYGKLEETIAPTALETISSWMKGVIK</sequence>
<feature type="signal peptide" evidence="1">
    <location>
        <begin position="1"/>
        <end position="20"/>
    </location>
</feature>
<organism evidence="3 4">
    <name type="scientific">Pontibacter populi</name>
    <dbReference type="NCBI Taxonomy" id="890055"/>
    <lineage>
        <taxon>Bacteria</taxon>
        <taxon>Pseudomonadati</taxon>
        <taxon>Bacteroidota</taxon>
        <taxon>Cytophagia</taxon>
        <taxon>Cytophagales</taxon>
        <taxon>Hymenobacteraceae</taxon>
        <taxon>Pontibacter</taxon>
    </lineage>
</organism>
<keyword evidence="4" id="KW-1185">Reference proteome</keyword>
<keyword evidence="3" id="KW-0378">Hydrolase</keyword>
<dbReference type="SUPFAM" id="SSF53474">
    <property type="entry name" value="alpha/beta-Hydrolases"/>
    <property type="match status" value="1"/>
</dbReference>
<dbReference type="Pfam" id="PF12146">
    <property type="entry name" value="Hydrolase_4"/>
    <property type="match status" value="1"/>
</dbReference>
<dbReference type="PANTHER" id="PTHR43265:SF1">
    <property type="entry name" value="ESTERASE ESTD"/>
    <property type="match status" value="1"/>
</dbReference>
<dbReference type="EMBL" id="JBEOKT010000002">
    <property type="protein sequence ID" value="MER2996474.1"/>
    <property type="molecule type" value="Genomic_DNA"/>
</dbReference>
<evidence type="ECO:0000259" key="2">
    <source>
        <dbReference type="Pfam" id="PF12146"/>
    </source>
</evidence>
<protein>
    <submittedName>
        <fullName evidence="3">Alpha/beta fold hydrolase</fullName>
    </submittedName>
</protein>
<dbReference type="Gene3D" id="3.40.50.1820">
    <property type="entry name" value="alpha/beta hydrolase"/>
    <property type="match status" value="1"/>
</dbReference>
<evidence type="ECO:0000256" key="1">
    <source>
        <dbReference type="SAM" id="SignalP"/>
    </source>
</evidence>
<feature type="chain" id="PRO_5046632118" evidence="1">
    <location>
        <begin position="21"/>
        <end position="470"/>
    </location>
</feature>
<gene>
    <name evidence="3" type="ORF">ABS362_02895</name>
</gene>
<accession>A0ABV1RQ18</accession>
<dbReference type="InterPro" id="IPR022742">
    <property type="entry name" value="Hydrolase_4"/>
</dbReference>
<dbReference type="RefSeq" id="WP_350410783.1">
    <property type="nucleotide sequence ID" value="NZ_JBEOKT010000002.1"/>
</dbReference>
<evidence type="ECO:0000313" key="3">
    <source>
        <dbReference type="EMBL" id="MER2996474.1"/>
    </source>
</evidence>
<name>A0ABV1RQ18_9BACT</name>
<evidence type="ECO:0000313" key="4">
    <source>
        <dbReference type="Proteomes" id="UP001476807"/>
    </source>
</evidence>
<dbReference type="InterPro" id="IPR029058">
    <property type="entry name" value="AB_hydrolase_fold"/>
</dbReference>
<keyword evidence="1" id="KW-0732">Signal</keyword>
<feature type="domain" description="Serine aminopeptidase S33" evidence="2">
    <location>
        <begin position="194"/>
        <end position="434"/>
    </location>
</feature>